<gene>
    <name evidence="3" type="ORF">GSTUAT00008185001</name>
</gene>
<feature type="compositionally biased region" description="Low complexity" evidence="1">
    <location>
        <begin position="312"/>
        <end position="336"/>
    </location>
</feature>
<dbReference type="Gene3D" id="2.70.50.70">
    <property type="match status" value="1"/>
</dbReference>
<dbReference type="PANTHER" id="PTHR36182:SF1">
    <property type="entry name" value="PROTEIN, PUTATIVE (AFU_ORTHOLOGUE AFUA_6G10930)-RELATED"/>
    <property type="match status" value="1"/>
</dbReference>
<accession>A0A292PM05</accession>
<dbReference type="Proteomes" id="UP001412239">
    <property type="component" value="Unassembled WGS sequence"/>
</dbReference>
<dbReference type="PANTHER" id="PTHR36182">
    <property type="entry name" value="PROTEIN, PUTATIVE (AFU_ORTHOLOGUE AFUA_6G10930)-RELATED"/>
    <property type="match status" value="1"/>
</dbReference>
<evidence type="ECO:0000313" key="3">
    <source>
        <dbReference type="EMBL" id="CUS07725.1"/>
    </source>
</evidence>
<organism evidence="3 4">
    <name type="scientific">Tuber aestivum</name>
    <name type="common">summer truffle</name>
    <dbReference type="NCBI Taxonomy" id="59557"/>
    <lineage>
        <taxon>Eukaryota</taxon>
        <taxon>Fungi</taxon>
        <taxon>Dikarya</taxon>
        <taxon>Ascomycota</taxon>
        <taxon>Pezizomycotina</taxon>
        <taxon>Pezizomycetes</taxon>
        <taxon>Pezizales</taxon>
        <taxon>Tuberaceae</taxon>
        <taxon>Tuber</taxon>
    </lineage>
</organism>
<evidence type="ECO:0000256" key="1">
    <source>
        <dbReference type="SAM" id="MobiDB-lite"/>
    </source>
</evidence>
<proteinExistence type="predicted"/>
<evidence type="ECO:0008006" key="5">
    <source>
        <dbReference type="Google" id="ProtNLM"/>
    </source>
</evidence>
<dbReference type="AlphaFoldDB" id="A0A292PM05"/>
<feature type="chain" id="PRO_5012448863" description="Lytic polysaccharide monooxygenase" evidence="2">
    <location>
        <begin position="17"/>
        <end position="377"/>
    </location>
</feature>
<keyword evidence="4" id="KW-1185">Reference proteome</keyword>
<evidence type="ECO:0000313" key="4">
    <source>
        <dbReference type="Proteomes" id="UP001412239"/>
    </source>
</evidence>
<protein>
    <recommendedName>
        <fullName evidence="5">Lytic polysaccharide monooxygenase</fullName>
    </recommendedName>
</protein>
<keyword evidence="2" id="KW-0732">Signal</keyword>
<name>A0A292PM05_9PEZI</name>
<reference evidence="3" key="1">
    <citation type="submission" date="2015-10" db="EMBL/GenBank/DDBJ databases">
        <authorList>
            <person name="Regsiter A."/>
            <person name="william w."/>
        </authorList>
    </citation>
    <scope>NUCLEOTIDE SEQUENCE</scope>
    <source>
        <strain evidence="3">Montdore</strain>
    </source>
</reference>
<sequence>MHTLSALLLLLPLASAHINLKYPAPLNHPENPNTNAGTADFTYNSPITAAQFPCKGYHKLLGRPAGKSVATWAAGSTQNFTLSGTAVHGGGSCQASISEDGGKTFRVIRSYVGGCPVVGKSFEFVVPKEAKSGDVLFAWTWFNNVGNREMYMNCAAVTISDGGSKGLSHLPEIFQANLGSGCETVPSKDLLFPVPGNDVATVNTAATAPVGACGPMAPAGANSSASVPPASSTSSAPPAAVPTPTSLTPVPSPTTVATPAGCMCFCAGPGGYTANILPISAVDNIAEKTPAALIIDRLPTATADYASFLSSVPTSSSNSTTSAPTAVASTATKSSTGKPEGTATIIKISRSGGASATKTSLHVDKAPTGVANRFRRW</sequence>
<feature type="region of interest" description="Disordered" evidence="1">
    <location>
        <begin position="222"/>
        <end position="252"/>
    </location>
</feature>
<evidence type="ECO:0000256" key="2">
    <source>
        <dbReference type="SAM" id="SignalP"/>
    </source>
</evidence>
<dbReference type="EMBL" id="LN891180">
    <property type="protein sequence ID" value="CUS07725.1"/>
    <property type="molecule type" value="Genomic_DNA"/>
</dbReference>
<feature type="region of interest" description="Disordered" evidence="1">
    <location>
        <begin position="312"/>
        <end position="342"/>
    </location>
</feature>
<feature type="signal peptide" evidence="2">
    <location>
        <begin position="1"/>
        <end position="16"/>
    </location>
</feature>